<keyword evidence="2" id="KW-0863">Zinc-finger</keyword>
<dbReference type="Gene3D" id="3.90.320.10">
    <property type="match status" value="2"/>
</dbReference>
<sequence>METKKYSPNGASDQQVTAVGDTIVSDERCDTREDDYPYTLEGYLHQLSPIKTATKSQTNFFDCSLKTSEKESVRLVCYSPKQRPTLQQAFKKKSPIKIIGTRKHTKRLFSDKEEYTLSKSAKLHSTILAFPYNDKFDNKLHTCEEALEAPIYQRIHLKVKKQPDKQAVVENDKTYYKVECMVADRTNPMKSIFWEDTIDKVSTSRQTTQAKIGIDPVTIPEEELDAENLPPVERSDLFSFLVLETSYYTTEQFKNYKSLEAYNQVVSGFVASVKGYLVLEKHVVVAKVRHSQRMNDSLVTIWIIHGTNGRVFSAHCLGCKAGLAESCSHIASVLIYLECWTRINGKLACTQVKCTWLLPTYVDKVAYARAKEINFTSAKKLKEELDSKIDSFDGKDTRFDQNKTVKPKITSSTIVSAQEVLNFYERLNKCETKAAVLTLIDPYADQFVSKSRNVPVVTDLYEPRNLDLKYTELLNKCLEVEINISEEEIEIVEQDTKTQAKGSGFFRHRAGRIGASVCGAAYHTNIAQPSQSLIQSVCYPHLFKLNIKAVKYGCKYEESAIRAYEQVMKQQHINFELKRCGLFINKEYPYIHATPDFLVSCDCCGLGCGEVKCPISIKDGNFEEYSHKSTSCLEDVNGKLKLRRTHNYYYQVQQQLFTLPERKFCDFVVFSRDSQGNSQIVCDRINPDTEHSKNVLSKLEVFWRICILPEMLGRWYTRRCDQPDRVPDENAICFCRGSHSDGVIPCSNVDCPYGKFHKTCLALDNVSIPKKWYCPHCCRNVPVVTDLYEPRNLDLKYTELLNKCLEVEINISEEEIEIVEQDTKTQAKGSGFFRHRAGRIGASVCGAAYHTNIAQPSQSLIQSVCYPHLYKLNIKAVKYGCKYEESAIRAYEQVMKQQHINFELKRCGLFINKEYPYIHATPDFLVSCDCCGLGCGEVKCPISIKDGNFEEYSHKSTSCLEDVNGKLKLRRTHNYYYQVQQQLFTLPERKFCDFVVFSRDSQGNSQTVCDRINPDKEHSKNVMSKLEVFWRIGILPEMLGRWYTRRDIEITKVSTGSINKFSALKGLDSSDYNIIKDPTGWLTWDIIQHAHLLIKQENQSIGGFQRPILGRVRNFDVESGEFIQILDTGSDHWLVVEYVEHIAQIKMRKEKKEETERERMKRLSREYNDIDRVGLYKSDKLSSLRVDEISLYFSHHKINFNGKKAEKVAMIKAHIGSLLYNLMGRHQPQKPPLRNVQQQVTSSLSEVETDSQSDVVDRVVGLSPSSSSNESSPDTNFIPEPCAETLPTSKYGRKRARVERDNYLTLTDAQIANFLEELGAYLEGHLGQSGDGLYGVAGTSLCGLSASCPGNSGEPEHRVFKFLSSKGYGFSSSPLVIVISPHLSIVEDQVKYLRLLGIDAAFTGENKTKDQEILDGKGGVALLYGSPESLIGDEKFMAMFWKSFYQKNTVAVVCDEVHTAVHWQETQAKPSPFPDPAANLFLVRGENTNKKKDPFHKWCGLVGEIRSLLPQEVPLLALTATATTAT</sequence>
<reference evidence="7" key="1">
    <citation type="journal article" date="2017" name="bioRxiv">
        <title>Comparative analysis of the genomes of Stylophora pistillata and Acropora digitifera provides evidence for extensive differences between species of corals.</title>
        <authorList>
            <person name="Voolstra C.R."/>
            <person name="Li Y."/>
            <person name="Liew Y.J."/>
            <person name="Baumgarten S."/>
            <person name="Zoccola D."/>
            <person name="Flot J.-F."/>
            <person name="Tambutte S."/>
            <person name="Allemand D."/>
            <person name="Aranda M."/>
        </authorList>
    </citation>
    <scope>NUCLEOTIDE SEQUENCE [LARGE SCALE GENOMIC DNA]</scope>
</reference>
<dbReference type="Gene3D" id="3.30.40.10">
    <property type="entry name" value="Zinc/RING finger domain, C3HC4 (zinc finger)"/>
    <property type="match status" value="1"/>
</dbReference>
<dbReference type="InterPro" id="IPR011335">
    <property type="entry name" value="Restrct_endonuc-II-like"/>
</dbReference>
<feature type="region of interest" description="Disordered" evidence="4">
    <location>
        <begin position="1261"/>
        <end position="1284"/>
    </location>
</feature>
<protein>
    <submittedName>
        <fullName evidence="6">Putative ATP-dependent DNA helicase Q1</fullName>
    </submittedName>
</protein>
<dbReference type="GO" id="GO:0006281">
    <property type="term" value="P:DNA repair"/>
    <property type="evidence" value="ECO:0007669"/>
    <property type="project" value="UniProtKB-ARBA"/>
</dbReference>
<dbReference type="SUPFAM" id="SSF52540">
    <property type="entry name" value="P-loop containing nucleoside triphosphate hydrolases"/>
    <property type="match status" value="1"/>
</dbReference>
<evidence type="ECO:0000259" key="5">
    <source>
        <dbReference type="Pfam" id="PF09588"/>
    </source>
</evidence>
<comment type="caution">
    <text evidence="6">The sequence shown here is derived from an EMBL/GenBank/DDBJ whole genome shotgun (WGS) entry which is preliminary data.</text>
</comment>
<accession>A0A2B4RP08</accession>
<dbReference type="Pfam" id="PF09588">
    <property type="entry name" value="YqaJ"/>
    <property type="match status" value="2"/>
</dbReference>
<keyword evidence="6" id="KW-0067">ATP-binding</keyword>
<evidence type="ECO:0000256" key="2">
    <source>
        <dbReference type="ARBA" id="ARBA00022771"/>
    </source>
</evidence>
<dbReference type="PANTHER" id="PTHR47526">
    <property type="entry name" value="ATP-DEPENDENT DNA HELICASE"/>
    <property type="match status" value="1"/>
</dbReference>
<keyword evidence="1" id="KW-0479">Metal-binding</keyword>
<name>A0A2B4RP08_STYPI</name>
<dbReference type="InterPro" id="IPR027417">
    <property type="entry name" value="P-loop_NTPase"/>
</dbReference>
<keyword evidence="7" id="KW-1185">Reference proteome</keyword>
<dbReference type="EMBL" id="LSMT01000432">
    <property type="protein sequence ID" value="PFX18077.1"/>
    <property type="molecule type" value="Genomic_DNA"/>
</dbReference>
<evidence type="ECO:0000313" key="6">
    <source>
        <dbReference type="EMBL" id="PFX18077.1"/>
    </source>
</evidence>
<feature type="domain" description="YqaJ viral recombinase" evidence="5">
    <location>
        <begin position="505"/>
        <end position="657"/>
    </location>
</feature>
<dbReference type="InterPro" id="IPR019080">
    <property type="entry name" value="YqaJ_viral_recombinase"/>
</dbReference>
<keyword evidence="6" id="KW-0347">Helicase</keyword>
<proteinExistence type="predicted"/>
<evidence type="ECO:0000256" key="3">
    <source>
        <dbReference type="ARBA" id="ARBA00022833"/>
    </source>
</evidence>
<dbReference type="SUPFAM" id="SSF52980">
    <property type="entry name" value="Restriction endonuclease-like"/>
    <property type="match status" value="2"/>
</dbReference>
<dbReference type="GO" id="GO:0008270">
    <property type="term" value="F:zinc ion binding"/>
    <property type="evidence" value="ECO:0007669"/>
    <property type="project" value="UniProtKB-KW"/>
</dbReference>
<dbReference type="InterPro" id="IPR011604">
    <property type="entry name" value="PDDEXK-like_dom_sf"/>
</dbReference>
<dbReference type="InterPro" id="IPR011011">
    <property type="entry name" value="Znf_FYVE_PHD"/>
</dbReference>
<dbReference type="InterPro" id="IPR019786">
    <property type="entry name" value="Zinc_finger_PHD-type_CS"/>
</dbReference>
<dbReference type="CDD" id="cd22343">
    <property type="entry name" value="PDDEXK_lambda_exonuclease-like"/>
    <property type="match status" value="2"/>
</dbReference>
<dbReference type="Proteomes" id="UP000225706">
    <property type="component" value="Unassembled WGS sequence"/>
</dbReference>
<dbReference type="PROSITE" id="PS01359">
    <property type="entry name" value="ZF_PHD_1"/>
    <property type="match status" value="1"/>
</dbReference>
<gene>
    <name evidence="6" type="ORF">AWC38_SpisGene17571</name>
</gene>
<feature type="domain" description="YqaJ viral recombinase" evidence="5">
    <location>
        <begin position="832"/>
        <end position="984"/>
    </location>
</feature>
<evidence type="ECO:0000256" key="4">
    <source>
        <dbReference type="SAM" id="MobiDB-lite"/>
    </source>
</evidence>
<dbReference type="SUPFAM" id="SSF57903">
    <property type="entry name" value="FYVE/PHD zinc finger"/>
    <property type="match status" value="1"/>
</dbReference>
<organism evidence="6 7">
    <name type="scientific">Stylophora pistillata</name>
    <name type="common">Smooth cauliflower coral</name>
    <dbReference type="NCBI Taxonomy" id="50429"/>
    <lineage>
        <taxon>Eukaryota</taxon>
        <taxon>Metazoa</taxon>
        <taxon>Cnidaria</taxon>
        <taxon>Anthozoa</taxon>
        <taxon>Hexacorallia</taxon>
        <taxon>Scleractinia</taxon>
        <taxon>Astrocoeniina</taxon>
        <taxon>Pocilloporidae</taxon>
        <taxon>Stylophora</taxon>
    </lineage>
</organism>
<feature type="compositionally biased region" description="Low complexity" evidence="4">
    <location>
        <begin position="1263"/>
        <end position="1273"/>
    </location>
</feature>
<keyword evidence="6" id="KW-0378">Hydrolase</keyword>
<dbReference type="GO" id="GO:0004386">
    <property type="term" value="F:helicase activity"/>
    <property type="evidence" value="ECO:0007669"/>
    <property type="project" value="UniProtKB-KW"/>
</dbReference>
<evidence type="ECO:0000256" key="1">
    <source>
        <dbReference type="ARBA" id="ARBA00022723"/>
    </source>
</evidence>
<keyword evidence="6" id="KW-0547">Nucleotide-binding</keyword>
<dbReference type="Gene3D" id="3.40.50.300">
    <property type="entry name" value="P-loop containing nucleotide triphosphate hydrolases"/>
    <property type="match status" value="1"/>
</dbReference>
<dbReference type="OrthoDB" id="6775702at2759"/>
<dbReference type="PANTHER" id="PTHR47526:SF3">
    <property type="entry name" value="PHD-TYPE DOMAIN-CONTAINING PROTEIN"/>
    <property type="match status" value="1"/>
</dbReference>
<keyword evidence="3" id="KW-0862">Zinc</keyword>
<dbReference type="InterPro" id="IPR013083">
    <property type="entry name" value="Znf_RING/FYVE/PHD"/>
</dbReference>
<evidence type="ECO:0000313" key="7">
    <source>
        <dbReference type="Proteomes" id="UP000225706"/>
    </source>
</evidence>